<keyword evidence="6" id="KW-0969">Cilium</keyword>
<dbReference type="Proteomes" id="UP000243406">
    <property type="component" value="Unassembled WGS sequence"/>
</dbReference>
<dbReference type="SUPFAM" id="SSF141457">
    <property type="entry name" value="BH3618-like"/>
    <property type="match status" value="1"/>
</dbReference>
<dbReference type="Pfam" id="PF02623">
    <property type="entry name" value="FliW"/>
    <property type="match status" value="1"/>
</dbReference>
<dbReference type="AlphaFoldDB" id="A0A1T5DJ03"/>
<evidence type="ECO:0000256" key="3">
    <source>
        <dbReference type="ARBA" id="ARBA00022845"/>
    </source>
</evidence>
<dbReference type="GO" id="GO:0005737">
    <property type="term" value="C:cytoplasm"/>
    <property type="evidence" value="ECO:0007669"/>
    <property type="project" value="UniProtKB-SubCell"/>
</dbReference>
<keyword evidence="6" id="KW-0282">Flagellum</keyword>
<keyword evidence="4 5" id="KW-0143">Chaperone</keyword>
<accession>A0A1T5DJ03</accession>
<keyword evidence="6" id="KW-0966">Cell projection</keyword>
<sequence>MKINTNYFGELEVDENEILEFEKGMLGFEELKKFVIIKDSEIFIEWLQSIEDTTSFAIMDPFVADNNYSFELPEKIMKQLDIIDKEDVMIRTVVIIPEDITKIRTNLQAPIVINAKLKKAMQIILDDSYPIRYEFYDKAGV</sequence>
<keyword evidence="3 5" id="KW-0810">Translation regulation</keyword>
<comment type="subunit">
    <text evidence="5">Interacts with translational regulator CsrA and flagellin(s).</text>
</comment>
<dbReference type="EMBL" id="FUYN01000010">
    <property type="protein sequence ID" value="SKB71571.1"/>
    <property type="molecule type" value="Genomic_DNA"/>
</dbReference>
<comment type="subcellular location">
    <subcellularLocation>
        <location evidence="5">Cytoplasm</location>
    </subcellularLocation>
</comment>
<keyword evidence="2 5" id="KW-1005">Bacterial flagellum biogenesis</keyword>
<name>A0A1T5DJ03_9FIRM</name>
<dbReference type="InterPro" id="IPR003775">
    <property type="entry name" value="Flagellar_assembly_factor_FliW"/>
</dbReference>
<dbReference type="InterPro" id="IPR024046">
    <property type="entry name" value="Flagellar_assmbl_FliW_dom_sf"/>
</dbReference>
<protein>
    <recommendedName>
        <fullName evidence="5">Flagellar assembly factor FliW</fullName>
    </recommendedName>
</protein>
<evidence type="ECO:0000256" key="2">
    <source>
        <dbReference type="ARBA" id="ARBA00022795"/>
    </source>
</evidence>
<evidence type="ECO:0000256" key="4">
    <source>
        <dbReference type="ARBA" id="ARBA00023186"/>
    </source>
</evidence>
<dbReference type="Gene3D" id="2.30.290.10">
    <property type="entry name" value="BH3618-like"/>
    <property type="match status" value="1"/>
</dbReference>
<dbReference type="OrthoDB" id="9801235at2"/>
<comment type="function">
    <text evidence="5">Acts as an anti-CsrA protein, binds CsrA and prevents it from repressing translation of its target genes, one of which is flagellin. Binds to flagellin and participates in the assembly of the flagellum.</text>
</comment>
<evidence type="ECO:0000313" key="6">
    <source>
        <dbReference type="EMBL" id="SKB71571.1"/>
    </source>
</evidence>
<proteinExistence type="inferred from homology"/>
<gene>
    <name evidence="5" type="primary">fliW</name>
    <name evidence="6" type="ORF">SAMN02745120_0002</name>
</gene>
<dbReference type="RefSeq" id="WP_079590650.1">
    <property type="nucleotide sequence ID" value="NZ_FUYN01000010.1"/>
</dbReference>
<organism evidence="6 7">
    <name type="scientific">Acetoanaerobium noterae</name>
    <dbReference type="NCBI Taxonomy" id="745369"/>
    <lineage>
        <taxon>Bacteria</taxon>
        <taxon>Bacillati</taxon>
        <taxon>Bacillota</taxon>
        <taxon>Clostridia</taxon>
        <taxon>Peptostreptococcales</taxon>
        <taxon>Filifactoraceae</taxon>
        <taxon>Acetoanaerobium</taxon>
    </lineage>
</organism>
<dbReference type="PANTHER" id="PTHR39190">
    <property type="entry name" value="FLAGELLAR ASSEMBLY FACTOR FLIW"/>
    <property type="match status" value="1"/>
</dbReference>
<keyword evidence="1 5" id="KW-0963">Cytoplasm</keyword>
<evidence type="ECO:0000313" key="7">
    <source>
        <dbReference type="Proteomes" id="UP000243406"/>
    </source>
</evidence>
<dbReference type="HAMAP" id="MF_01185">
    <property type="entry name" value="FliW"/>
    <property type="match status" value="1"/>
</dbReference>
<dbReference type="GO" id="GO:0006417">
    <property type="term" value="P:regulation of translation"/>
    <property type="evidence" value="ECO:0007669"/>
    <property type="project" value="UniProtKB-KW"/>
</dbReference>
<evidence type="ECO:0000256" key="5">
    <source>
        <dbReference type="HAMAP-Rule" id="MF_01185"/>
    </source>
</evidence>
<dbReference type="GO" id="GO:0044780">
    <property type="term" value="P:bacterial-type flagellum assembly"/>
    <property type="evidence" value="ECO:0007669"/>
    <property type="project" value="UniProtKB-UniRule"/>
</dbReference>
<comment type="similarity">
    <text evidence="5">Belongs to the FliW family.</text>
</comment>
<dbReference type="PANTHER" id="PTHR39190:SF1">
    <property type="entry name" value="FLAGELLAR ASSEMBLY FACTOR FLIW"/>
    <property type="match status" value="1"/>
</dbReference>
<reference evidence="7" key="1">
    <citation type="submission" date="2017-02" db="EMBL/GenBank/DDBJ databases">
        <authorList>
            <person name="Varghese N."/>
            <person name="Submissions S."/>
        </authorList>
    </citation>
    <scope>NUCLEOTIDE SEQUENCE [LARGE SCALE GENOMIC DNA]</scope>
    <source>
        <strain evidence="7">ATCC 35199</strain>
    </source>
</reference>
<evidence type="ECO:0000256" key="1">
    <source>
        <dbReference type="ARBA" id="ARBA00022490"/>
    </source>
</evidence>
<keyword evidence="7" id="KW-1185">Reference proteome</keyword>